<feature type="chain" id="PRO_5015693635" description="Outer membrane protein with beta-barrel domain" evidence="1">
    <location>
        <begin position="21"/>
        <end position="407"/>
    </location>
</feature>
<evidence type="ECO:0008006" key="4">
    <source>
        <dbReference type="Google" id="ProtNLM"/>
    </source>
</evidence>
<keyword evidence="1" id="KW-0732">Signal</keyword>
<dbReference type="OrthoDB" id="677565at2"/>
<gene>
    <name evidence="2" type="ORF">C8P68_10552</name>
</gene>
<dbReference type="RefSeq" id="WP_107829059.1">
    <property type="nucleotide sequence ID" value="NZ_CP160205.1"/>
</dbReference>
<organism evidence="2 3">
    <name type="scientific">Mucilaginibacter yixingensis</name>
    <dbReference type="NCBI Taxonomy" id="1295612"/>
    <lineage>
        <taxon>Bacteria</taxon>
        <taxon>Pseudomonadati</taxon>
        <taxon>Bacteroidota</taxon>
        <taxon>Sphingobacteriia</taxon>
        <taxon>Sphingobacteriales</taxon>
        <taxon>Sphingobacteriaceae</taxon>
        <taxon>Mucilaginibacter</taxon>
    </lineage>
</organism>
<reference evidence="2 3" key="1">
    <citation type="submission" date="2018-04" db="EMBL/GenBank/DDBJ databases">
        <title>Genomic Encyclopedia of Archaeal and Bacterial Type Strains, Phase II (KMG-II): from individual species to whole genera.</title>
        <authorList>
            <person name="Goeker M."/>
        </authorList>
    </citation>
    <scope>NUCLEOTIDE SEQUENCE [LARGE SCALE GENOMIC DNA]</scope>
    <source>
        <strain evidence="2 3">DSM 26809</strain>
    </source>
</reference>
<evidence type="ECO:0000313" key="3">
    <source>
        <dbReference type="Proteomes" id="UP000244168"/>
    </source>
</evidence>
<keyword evidence="3" id="KW-1185">Reference proteome</keyword>
<name>A0A2T5J7V8_9SPHI</name>
<dbReference type="AlphaFoldDB" id="A0A2T5J7V8"/>
<evidence type="ECO:0000313" key="2">
    <source>
        <dbReference type="EMBL" id="PTQ95547.1"/>
    </source>
</evidence>
<accession>A0A2T5J7V8</accession>
<proteinExistence type="predicted"/>
<comment type="caution">
    <text evidence="2">The sequence shown here is derived from an EMBL/GenBank/DDBJ whole genome shotgun (WGS) entry which is preliminary data.</text>
</comment>
<protein>
    <recommendedName>
        <fullName evidence="4">Outer membrane protein with beta-barrel domain</fullName>
    </recommendedName>
</protein>
<feature type="signal peptide" evidence="1">
    <location>
        <begin position="1"/>
        <end position="20"/>
    </location>
</feature>
<evidence type="ECO:0000256" key="1">
    <source>
        <dbReference type="SAM" id="SignalP"/>
    </source>
</evidence>
<dbReference type="Proteomes" id="UP000244168">
    <property type="component" value="Unassembled WGS sequence"/>
</dbReference>
<dbReference type="EMBL" id="QAOQ01000005">
    <property type="protein sequence ID" value="PTQ95547.1"/>
    <property type="molecule type" value="Genomic_DNA"/>
</dbReference>
<sequence>MKLLPLTLIVCLFVSFQLSAQTNFKPGYIVTHGDTLRGEIDYRQWNNNPREVHFRKGSNIETYNLSNATAFGINNADYFERYVVSASQAGTRADQLTTVDTTTHIDTVFLKIVSRGPNVNLYTYTDPIKTRFYIKTNRQEVPQELLYRVYLNDDDASRMAIRNIYRQQLINLANVLHLDNERLVNNINRTNYFEDDLEKIILKLNGGDAIGGKKTGQSKFRFFAGAGVNVQSLTYTGSISLAYNNPQTKFSAYPMISAGLDFIDNRDAARSYIRMQIYYTGNNLKASNAIATEMLDQRTLGISPQFLYNFYNAQHVKLFLSTGIVLNFSTYPKNITVPNSDPDRIVYNNFPNMRKMWFGVPLHAGVALNKRVEINLSYIYTMPLTDNYVEITGKTINFQGGVNYFFN</sequence>